<dbReference type="Gene3D" id="3.50.4.20">
    <property type="match status" value="1"/>
</dbReference>
<dbReference type="RefSeq" id="WP_046306160.1">
    <property type="nucleotide sequence ID" value="NZ_KQ033999.1"/>
</dbReference>
<dbReference type="PATRIC" id="fig|303541.3.peg.436"/>
<dbReference type="AlphaFoldDB" id="A0A0F4LTI6"/>
<dbReference type="InterPro" id="IPR038141">
    <property type="entry name" value="YutD-like_sf"/>
</dbReference>
<evidence type="ECO:0000256" key="1">
    <source>
        <dbReference type="SAM" id="MobiDB-lite"/>
    </source>
</evidence>
<reference evidence="2 3" key="1">
    <citation type="submission" date="2015-01" db="EMBL/GenBank/DDBJ databases">
        <title>Comparative genomics of the lactic acid bacteria isolated from the honey bee gut.</title>
        <authorList>
            <person name="Ellegaard K.M."/>
            <person name="Tamarit D."/>
            <person name="Javelind E."/>
            <person name="Olofsson T."/>
            <person name="Andersson S.G."/>
            <person name="Vasquez A."/>
        </authorList>
    </citation>
    <scope>NUCLEOTIDE SEQUENCE [LARGE SCALE GENOMIC DNA]</scope>
    <source>
        <strain evidence="2 3">Hma11</strain>
    </source>
</reference>
<dbReference type="HOGENOM" id="CLU_080936_2_1_9"/>
<dbReference type="EMBL" id="JXLG01000004">
    <property type="protein sequence ID" value="KJY62082.1"/>
    <property type="molecule type" value="Genomic_DNA"/>
</dbReference>
<accession>A0A0F4LTI6</accession>
<organism evidence="2 3">
    <name type="scientific">Lactobacillus apis</name>
    <dbReference type="NCBI Taxonomy" id="303541"/>
    <lineage>
        <taxon>Bacteria</taxon>
        <taxon>Bacillati</taxon>
        <taxon>Bacillota</taxon>
        <taxon>Bacilli</taxon>
        <taxon>Lactobacillales</taxon>
        <taxon>Lactobacillaceae</taxon>
        <taxon>Lactobacillus</taxon>
    </lineage>
</organism>
<protein>
    <recommendedName>
        <fullName evidence="4">DUF1027 domain-containing protein</fullName>
    </recommendedName>
</protein>
<evidence type="ECO:0008006" key="4">
    <source>
        <dbReference type="Google" id="ProtNLM"/>
    </source>
</evidence>
<dbReference type="Pfam" id="PF06265">
    <property type="entry name" value="YutD-like"/>
    <property type="match status" value="1"/>
</dbReference>
<dbReference type="InterPro" id="IPR009370">
    <property type="entry name" value="YutD-like"/>
</dbReference>
<dbReference type="STRING" id="303541.JF72_02900"/>
<sequence length="193" mass="22527">MVEQKSPIDEPKKENKFEEQQPLRHPLAAVKIVGKQIKINKQLYQVLVDKQEALDTELLSEKYDPYLDQYDYIVGDVSSEHLRLKGFFKDKVQTAIDRKEQTIADYLMEYCNPGGGYFILQLVSPVHHYRNTKFKRRTSVTRYKKQTVSNNKTATFKKYKKSASRIKKPKTVTVKKAQANNHTFVIKKRKGSN</sequence>
<feature type="region of interest" description="Disordered" evidence="1">
    <location>
        <begin position="1"/>
        <end position="21"/>
    </location>
</feature>
<evidence type="ECO:0000313" key="3">
    <source>
        <dbReference type="Proteomes" id="UP000033682"/>
    </source>
</evidence>
<dbReference type="Proteomes" id="UP000033682">
    <property type="component" value="Unassembled WGS sequence"/>
</dbReference>
<proteinExistence type="predicted"/>
<gene>
    <name evidence="2" type="ORF">JF72_02900</name>
</gene>
<comment type="caution">
    <text evidence="2">The sequence shown here is derived from an EMBL/GenBank/DDBJ whole genome shotgun (WGS) entry which is preliminary data.</text>
</comment>
<name>A0A0F4LTI6_9LACO</name>
<keyword evidence="3" id="KW-1185">Reference proteome</keyword>
<evidence type="ECO:0000313" key="2">
    <source>
        <dbReference type="EMBL" id="KJY62082.1"/>
    </source>
</evidence>